<sequence>MNYNDELTQTNVLHWNYRGFTEFPLNELKGEESEVTDIYLKENLLTRLPSNISVLEHLESLYVSGNDITELPREISKLRCLKCLDVSGNRLRRIPDEIGEARSLKFLILDENELTELPLRISELRRLRGFTEFPLNELKGEESEVTDIYLKENLLTRLPSNISVLEHLESLYVSGNDITELPREISKLRCLKCLDVSGNRLRRIPDEIGEARSLKFLILDENELTELPLRISELRRLRYLSVCDNKLRWLPQRPVYNYHHCEFRFWRNCNLKTLPYSLWYHMFRDQQTRCLNIGCLDVATSNNTNKRRNQCKLKLTQDSNEIEVTIECPPQHNVILDSKYYSPPSLYEICRRQFYQMVTAAVKKLNPQTYSFYSEHVTENLYNEHNNNNMVDLQENFHGINIDVRDDKSDENGNKYKSVSVKEAVYKKAMKPYYVPADVLRENFDFLPNVLISDLSSGPVTTCENLNCKKAIFDHVYYEFCFGEIILIDKIEDVLLSAAFCSKYCADFWKRSKDALPWSLD</sequence>
<evidence type="ECO:0000256" key="2">
    <source>
        <dbReference type="ARBA" id="ARBA00022737"/>
    </source>
</evidence>
<comment type="caution">
    <text evidence="3">The sequence shown here is derived from an EMBL/GenBank/DDBJ whole genome shotgun (WGS) entry which is preliminary data.</text>
</comment>
<name>A0A2A4J7L9_HELVI</name>
<dbReference type="Pfam" id="PF13855">
    <property type="entry name" value="LRR_8"/>
    <property type="match status" value="2"/>
</dbReference>
<keyword evidence="1" id="KW-0433">Leucine-rich repeat</keyword>
<dbReference type="InterPro" id="IPR032675">
    <property type="entry name" value="LRR_dom_sf"/>
</dbReference>
<proteinExistence type="predicted"/>
<dbReference type="SMART" id="SM00369">
    <property type="entry name" value="LRR_TYP"/>
    <property type="match status" value="6"/>
</dbReference>
<dbReference type="InterPro" id="IPR003591">
    <property type="entry name" value="Leu-rich_rpt_typical-subtyp"/>
</dbReference>
<gene>
    <name evidence="3" type="ORF">B5V51_6310</name>
</gene>
<reference evidence="3" key="1">
    <citation type="submission" date="2017-09" db="EMBL/GenBank/DDBJ databases">
        <title>Contemporary evolution of a Lepidopteran species, Heliothis virescens, in response to modern agricultural practices.</title>
        <authorList>
            <person name="Fritz M.L."/>
            <person name="Deyonke A.M."/>
            <person name="Papanicolaou A."/>
            <person name="Micinski S."/>
            <person name="Westbrook J."/>
            <person name="Gould F."/>
        </authorList>
    </citation>
    <scope>NUCLEOTIDE SEQUENCE [LARGE SCALE GENOMIC DNA]</scope>
    <source>
        <strain evidence="3">HvINT-</strain>
        <tissue evidence="3">Whole body</tissue>
    </source>
</reference>
<dbReference type="Gene3D" id="3.80.10.10">
    <property type="entry name" value="Ribonuclease Inhibitor"/>
    <property type="match status" value="2"/>
</dbReference>
<evidence type="ECO:0000256" key="1">
    <source>
        <dbReference type="ARBA" id="ARBA00022614"/>
    </source>
</evidence>
<dbReference type="SUPFAM" id="SSF52058">
    <property type="entry name" value="L domain-like"/>
    <property type="match status" value="1"/>
</dbReference>
<dbReference type="PROSITE" id="PS51450">
    <property type="entry name" value="LRR"/>
    <property type="match status" value="4"/>
</dbReference>
<organism evidence="3">
    <name type="scientific">Heliothis virescens</name>
    <name type="common">Tobacco budworm moth</name>
    <dbReference type="NCBI Taxonomy" id="7102"/>
    <lineage>
        <taxon>Eukaryota</taxon>
        <taxon>Metazoa</taxon>
        <taxon>Ecdysozoa</taxon>
        <taxon>Arthropoda</taxon>
        <taxon>Hexapoda</taxon>
        <taxon>Insecta</taxon>
        <taxon>Pterygota</taxon>
        <taxon>Neoptera</taxon>
        <taxon>Endopterygota</taxon>
        <taxon>Lepidoptera</taxon>
        <taxon>Glossata</taxon>
        <taxon>Ditrysia</taxon>
        <taxon>Noctuoidea</taxon>
        <taxon>Noctuidae</taxon>
        <taxon>Heliothinae</taxon>
        <taxon>Heliothis</taxon>
    </lineage>
</organism>
<dbReference type="PANTHER" id="PTHR48051">
    <property type="match status" value="1"/>
</dbReference>
<dbReference type="STRING" id="7102.A0A2A4J7L9"/>
<dbReference type="InterPro" id="IPR001611">
    <property type="entry name" value="Leu-rich_rpt"/>
</dbReference>
<dbReference type="SMART" id="SM00364">
    <property type="entry name" value="LRR_BAC"/>
    <property type="match status" value="7"/>
</dbReference>
<accession>A0A2A4J7L9</accession>
<dbReference type="AlphaFoldDB" id="A0A2A4J7L9"/>
<protein>
    <submittedName>
        <fullName evidence="3">Uncharacterized protein</fullName>
    </submittedName>
</protein>
<dbReference type="PANTHER" id="PTHR48051:SF54">
    <property type="entry name" value="LEUCINE-RICH REPEAT-CONTAINING PROTEIN"/>
    <property type="match status" value="1"/>
</dbReference>
<dbReference type="InterPro" id="IPR050216">
    <property type="entry name" value="LRR_domain-containing"/>
</dbReference>
<dbReference type="EMBL" id="NWSH01002801">
    <property type="protein sequence ID" value="PCG67514.1"/>
    <property type="molecule type" value="Genomic_DNA"/>
</dbReference>
<evidence type="ECO:0000313" key="3">
    <source>
        <dbReference type="EMBL" id="PCG67514.1"/>
    </source>
</evidence>
<keyword evidence="2" id="KW-0677">Repeat</keyword>
<dbReference type="GO" id="GO:0005737">
    <property type="term" value="C:cytoplasm"/>
    <property type="evidence" value="ECO:0007669"/>
    <property type="project" value="TreeGrafter"/>
</dbReference>